<sequence length="164" mass="18412">MTSSASHSLLIDLPCAQVWSKLRDLSLAPHYVPDLTGCQLHPGPQQGLGASRRVFQKNGHWLDETVEQWREGEGFLIRLHRGAKGAPPPFREAWFRYAIAADGERTRFTASLIYRPAGGPLGRLLDRLFLRRALNKVVAQIAVNLKAFYETGETRNPAFLLPRP</sequence>
<evidence type="ECO:0000313" key="2">
    <source>
        <dbReference type="Proteomes" id="UP001196601"/>
    </source>
</evidence>
<dbReference type="Proteomes" id="UP001196601">
    <property type="component" value="Unassembled WGS sequence"/>
</dbReference>
<protein>
    <submittedName>
        <fullName evidence="1">SRPBCC family protein</fullName>
    </submittedName>
</protein>
<organism evidence="1 2">
    <name type="scientific">Pseudomonas lalucatii</name>
    <dbReference type="NCBI Taxonomy" id="1424203"/>
    <lineage>
        <taxon>Bacteria</taxon>
        <taxon>Pseudomonadati</taxon>
        <taxon>Pseudomonadota</taxon>
        <taxon>Gammaproteobacteria</taxon>
        <taxon>Pseudomonadales</taxon>
        <taxon>Pseudomonadaceae</taxon>
        <taxon>Pseudomonas</taxon>
    </lineage>
</organism>
<dbReference type="RefSeq" id="WP_213639387.1">
    <property type="nucleotide sequence ID" value="NZ_JADPMV010000001.1"/>
</dbReference>
<dbReference type="Pfam" id="PF10604">
    <property type="entry name" value="Polyketide_cyc2"/>
    <property type="match status" value="1"/>
</dbReference>
<accession>A0ABS5Q0B1</accession>
<dbReference type="Gene3D" id="3.30.530.20">
    <property type="match status" value="1"/>
</dbReference>
<proteinExistence type="predicted"/>
<name>A0ABS5Q0B1_9PSED</name>
<dbReference type="SUPFAM" id="SSF55961">
    <property type="entry name" value="Bet v1-like"/>
    <property type="match status" value="1"/>
</dbReference>
<evidence type="ECO:0000313" key="1">
    <source>
        <dbReference type="EMBL" id="MBS7662079.1"/>
    </source>
</evidence>
<dbReference type="InterPro" id="IPR023393">
    <property type="entry name" value="START-like_dom_sf"/>
</dbReference>
<gene>
    <name evidence="1" type="ORF">I0D00_09035</name>
</gene>
<comment type="caution">
    <text evidence="1">The sequence shown here is derived from an EMBL/GenBank/DDBJ whole genome shotgun (WGS) entry which is preliminary data.</text>
</comment>
<dbReference type="EMBL" id="JADPMV010000001">
    <property type="protein sequence ID" value="MBS7662079.1"/>
    <property type="molecule type" value="Genomic_DNA"/>
</dbReference>
<reference evidence="1 2" key="1">
    <citation type="journal article" date="2021" name="Syst. Appl. Microbiol.">
        <title>Pseudomonas lalucatii sp. nov. isolated from Vallgornera, a karstic cave in Mallorca, Western Mediterranean.</title>
        <authorList>
            <person name="Busquets A."/>
            <person name="Mulet M."/>
            <person name="Gomila M."/>
            <person name="Garcia-Valdes E."/>
        </authorList>
    </citation>
    <scope>NUCLEOTIDE SEQUENCE [LARGE SCALE GENOMIC DNA]</scope>
    <source>
        <strain evidence="1 2">R1b54</strain>
    </source>
</reference>
<keyword evidence="2" id="KW-1185">Reference proteome</keyword>
<dbReference type="InterPro" id="IPR019587">
    <property type="entry name" value="Polyketide_cyclase/dehydratase"/>
</dbReference>